<protein>
    <submittedName>
        <fullName evidence="1">MazG nucleotide pyrophosphohydrolase domain-containing protein</fullName>
    </submittedName>
</protein>
<keyword evidence="2" id="KW-1185">Reference proteome</keyword>
<comment type="caution">
    <text evidence="1">The sequence shown here is derived from an EMBL/GenBank/DDBJ whole genome shotgun (WGS) entry which is preliminary data.</text>
</comment>
<proteinExistence type="predicted"/>
<evidence type="ECO:0000313" key="2">
    <source>
        <dbReference type="Proteomes" id="UP001377168"/>
    </source>
</evidence>
<gene>
    <name evidence="1" type="ORF">WKI67_14865</name>
</gene>
<dbReference type="EMBL" id="JBBKAJ010000022">
    <property type="protein sequence ID" value="MEJ8634675.1"/>
    <property type="molecule type" value="Genomic_DNA"/>
</dbReference>
<organism evidence="1 2">
    <name type="scientific">Streptomyces achmelvichensis</name>
    <dbReference type="NCBI Taxonomy" id="3134111"/>
    <lineage>
        <taxon>Bacteria</taxon>
        <taxon>Bacillati</taxon>
        <taxon>Actinomycetota</taxon>
        <taxon>Actinomycetes</taxon>
        <taxon>Kitasatosporales</taxon>
        <taxon>Streptomycetaceae</taxon>
        <taxon>Streptomyces</taxon>
    </lineage>
</organism>
<dbReference type="Proteomes" id="UP001377168">
    <property type="component" value="Unassembled WGS sequence"/>
</dbReference>
<accession>A0ACC6PTR3</accession>
<sequence>MQQLVSSPSIKDVQEYVAVLEQERGFDGDSTLQKCLLLAEEVGELFKSLRKAEAGISIDVASTHDANPAAELADILTVLLTIANRLDIDMEYAFRAKEEQDRCRVWR</sequence>
<evidence type="ECO:0000313" key="1">
    <source>
        <dbReference type="EMBL" id="MEJ8634675.1"/>
    </source>
</evidence>
<name>A0ACC6PTR3_9ACTN</name>
<reference evidence="1" key="1">
    <citation type="submission" date="2024-03" db="EMBL/GenBank/DDBJ databases">
        <title>Novel Streptomyces species of biotechnological and ecological value are a feature of Machair soil.</title>
        <authorList>
            <person name="Prole J.R."/>
            <person name="Goodfellow M."/>
            <person name="Allenby N."/>
            <person name="Ward A.C."/>
        </authorList>
    </citation>
    <scope>NUCLEOTIDE SEQUENCE</scope>
    <source>
        <strain evidence="1">MS2.AVA.5</strain>
    </source>
</reference>